<dbReference type="Proteomes" id="UP001432128">
    <property type="component" value="Chromosome"/>
</dbReference>
<protein>
    <submittedName>
        <fullName evidence="9">MFS transporter</fullName>
    </submittedName>
</protein>
<evidence type="ECO:0000256" key="4">
    <source>
        <dbReference type="ARBA" id="ARBA00022989"/>
    </source>
</evidence>
<comment type="subcellular location">
    <subcellularLocation>
        <location evidence="1">Cell membrane</location>
        <topology evidence="1">Multi-pass membrane protein</topology>
    </subcellularLocation>
</comment>
<evidence type="ECO:0000256" key="1">
    <source>
        <dbReference type="ARBA" id="ARBA00004651"/>
    </source>
</evidence>
<evidence type="ECO:0000256" key="6">
    <source>
        <dbReference type="SAM" id="MobiDB-lite"/>
    </source>
</evidence>
<dbReference type="PANTHER" id="PTHR23513">
    <property type="entry name" value="INTEGRAL MEMBRANE EFFLUX PROTEIN-RELATED"/>
    <property type="match status" value="1"/>
</dbReference>
<feature type="transmembrane region" description="Helical" evidence="7">
    <location>
        <begin position="89"/>
        <end position="110"/>
    </location>
</feature>
<dbReference type="InterPro" id="IPR011701">
    <property type="entry name" value="MFS"/>
</dbReference>
<keyword evidence="3 7" id="KW-0812">Transmembrane</keyword>
<feature type="transmembrane region" description="Helical" evidence="7">
    <location>
        <begin position="302"/>
        <end position="322"/>
    </location>
</feature>
<proteinExistence type="predicted"/>
<sequence>MAETSTGAERSRLPRALAPLARTQYRLLAMGLVLATFADGIWTVGVVWQVIALGGGPGALSAITTLAAIGMVVSTLFGGVLADRMSQRTILIALEVVKLVAIGGVGLLGVTGNLGVGALAVVGLIGGITTGIYYPAYSALVPRVVPPAELLAVNGFEGTLRPVIFQAVGPALAGGLIAMSAPPAAIVGSAVASALSAVFYVRMRPVVVERVTDDRHPVRRTIAEIAEGFGYMWRTPWLLATLLFALILVMMTAGPLEVLVPFAIKDRAGGDAGSHAMVLAAFGVGGALGSLYMASRPMPRRYLTIMFVVWGLSGLPLIAFAFADHVAMFVVAAFVMGITFDAPMVLWGTLLQRRVPPAMLGRVSSLDFFVSVAFMPVSMAVAAPVAGAVGLTTTFLLAAAIPVPIAVIAYAAARLAHDEIAHPLRDTGATSHEEVATGSDDEVGQLRDQR</sequence>
<feature type="transmembrane region" description="Helical" evidence="7">
    <location>
        <begin position="395"/>
        <end position="416"/>
    </location>
</feature>
<dbReference type="InterPro" id="IPR020846">
    <property type="entry name" value="MFS_dom"/>
</dbReference>
<feature type="compositionally biased region" description="Basic and acidic residues" evidence="6">
    <location>
        <begin position="426"/>
        <end position="435"/>
    </location>
</feature>
<evidence type="ECO:0000256" key="5">
    <source>
        <dbReference type="ARBA" id="ARBA00023136"/>
    </source>
</evidence>
<feature type="transmembrane region" description="Helical" evidence="7">
    <location>
        <begin position="27"/>
        <end position="52"/>
    </location>
</feature>
<feature type="region of interest" description="Disordered" evidence="6">
    <location>
        <begin position="426"/>
        <end position="450"/>
    </location>
</feature>
<reference evidence="9 10" key="1">
    <citation type="submission" date="2022-10" db="EMBL/GenBank/DDBJ databases">
        <title>The complete genomes of actinobacterial strains from the NBC collection.</title>
        <authorList>
            <person name="Joergensen T.S."/>
            <person name="Alvarez Arevalo M."/>
            <person name="Sterndorff E.B."/>
            <person name="Faurdal D."/>
            <person name="Vuksanovic O."/>
            <person name="Mourched A.-S."/>
            <person name="Charusanti P."/>
            <person name="Shaw S."/>
            <person name="Blin K."/>
            <person name="Weber T."/>
        </authorList>
    </citation>
    <scope>NUCLEOTIDE SEQUENCE [LARGE SCALE GENOMIC DNA]</scope>
    <source>
        <strain evidence="9 10">NBC_00319</strain>
    </source>
</reference>
<feature type="transmembrane region" description="Helical" evidence="7">
    <location>
        <begin position="276"/>
        <end position="295"/>
    </location>
</feature>
<dbReference type="KEGG" id="whr:OG579_13360"/>
<evidence type="ECO:0000256" key="2">
    <source>
        <dbReference type="ARBA" id="ARBA00022475"/>
    </source>
</evidence>
<dbReference type="SUPFAM" id="SSF103473">
    <property type="entry name" value="MFS general substrate transporter"/>
    <property type="match status" value="1"/>
</dbReference>
<evidence type="ECO:0000259" key="8">
    <source>
        <dbReference type="PROSITE" id="PS50850"/>
    </source>
</evidence>
<name>A0AAU4JY47_9NOCA</name>
<feature type="transmembrane region" description="Helical" evidence="7">
    <location>
        <begin position="116"/>
        <end position="137"/>
    </location>
</feature>
<dbReference type="PANTHER" id="PTHR23513:SF6">
    <property type="entry name" value="MAJOR FACILITATOR SUPERFAMILY ASSOCIATED DOMAIN-CONTAINING PROTEIN"/>
    <property type="match status" value="1"/>
</dbReference>
<feature type="transmembrane region" description="Helical" evidence="7">
    <location>
        <begin position="328"/>
        <end position="347"/>
    </location>
</feature>
<organism evidence="9 10">
    <name type="scientific">Williamsia herbipolensis</name>
    <dbReference type="NCBI Taxonomy" id="1603258"/>
    <lineage>
        <taxon>Bacteria</taxon>
        <taxon>Bacillati</taxon>
        <taxon>Actinomycetota</taxon>
        <taxon>Actinomycetes</taxon>
        <taxon>Mycobacteriales</taxon>
        <taxon>Nocardiaceae</taxon>
        <taxon>Williamsia</taxon>
    </lineage>
</organism>
<feature type="domain" description="Major facilitator superfamily (MFS) profile" evidence="8">
    <location>
        <begin position="24"/>
        <end position="417"/>
    </location>
</feature>
<keyword evidence="5 7" id="KW-0472">Membrane</keyword>
<dbReference type="GO" id="GO:0022857">
    <property type="term" value="F:transmembrane transporter activity"/>
    <property type="evidence" value="ECO:0007669"/>
    <property type="project" value="InterPro"/>
</dbReference>
<dbReference type="PROSITE" id="PS50850">
    <property type="entry name" value="MFS"/>
    <property type="match status" value="1"/>
</dbReference>
<feature type="transmembrane region" description="Helical" evidence="7">
    <location>
        <begin position="58"/>
        <end position="82"/>
    </location>
</feature>
<dbReference type="CDD" id="cd06173">
    <property type="entry name" value="MFS_MefA_like"/>
    <property type="match status" value="1"/>
</dbReference>
<evidence type="ECO:0000313" key="10">
    <source>
        <dbReference type="Proteomes" id="UP001432128"/>
    </source>
</evidence>
<feature type="transmembrane region" description="Helical" evidence="7">
    <location>
        <begin position="237"/>
        <end position="256"/>
    </location>
</feature>
<dbReference type="Pfam" id="PF07690">
    <property type="entry name" value="MFS_1"/>
    <property type="match status" value="1"/>
</dbReference>
<feature type="transmembrane region" description="Helical" evidence="7">
    <location>
        <begin position="184"/>
        <end position="201"/>
    </location>
</feature>
<feature type="transmembrane region" description="Helical" evidence="7">
    <location>
        <begin position="158"/>
        <end position="178"/>
    </location>
</feature>
<dbReference type="Gene3D" id="1.20.1250.20">
    <property type="entry name" value="MFS general substrate transporter like domains"/>
    <property type="match status" value="1"/>
</dbReference>
<evidence type="ECO:0000256" key="7">
    <source>
        <dbReference type="SAM" id="Phobius"/>
    </source>
</evidence>
<feature type="transmembrane region" description="Helical" evidence="7">
    <location>
        <begin position="368"/>
        <end position="389"/>
    </location>
</feature>
<keyword evidence="4 7" id="KW-1133">Transmembrane helix</keyword>
<dbReference type="InterPro" id="IPR036259">
    <property type="entry name" value="MFS_trans_sf"/>
</dbReference>
<accession>A0AAU4JY47</accession>
<keyword evidence="10" id="KW-1185">Reference proteome</keyword>
<dbReference type="RefSeq" id="WP_328856316.1">
    <property type="nucleotide sequence ID" value="NZ_CP108021.1"/>
</dbReference>
<gene>
    <name evidence="9" type="ORF">OG579_13360</name>
</gene>
<dbReference type="AlphaFoldDB" id="A0AAU4JY47"/>
<keyword evidence="2" id="KW-1003">Cell membrane</keyword>
<dbReference type="EMBL" id="CP108021">
    <property type="protein sequence ID" value="WUM18724.1"/>
    <property type="molecule type" value="Genomic_DNA"/>
</dbReference>
<evidence type="ECO:0000313" key="9">
    <source>
        <dbReference type="EMBL" id="WUM18724.1"/>
    </source>
</evidence>
<dbReference type="GO" id="GO:0005886">
    <property type="term" value="C:plasma membrane"/>
    <property type="evidence" value="ECO:0007669"/>
    <property type="project" value="UniProtKB-SubCell"/>
</dbReference>
<evidence type="ECO:0000256" key="3">
    <source>
        <dbReference type="ARBA" id="ARBA00022692"/>
    </source>
</evidence>